<sequence>QEVTPFCEGSHDGQKFTVVDFVVTLGRVERPRQKCDGMPDFILTLGENGSHSVTRTISFNTKGIVVGGNGKDRGGRHTRFEILERLFLSWFRNVTKSANEATIKINKTEERLEFLFGGGGRPVENTLNLDRVHADLVLRDDQAQVLDFGSFEFTFLRFEVEFVLTENVKYTLGNTTVFFECTCED</sequence>
<name>A0A0C9SMQ2_PAXIN</name>
<gene>
    <name evidence="1" type="ORF">PAXINDRAFT_91808</name>
</gene>
<reference evidence="2" key="2">
    <citation type="submission" date="2015-01" db="EMBL/GenBank/DDBJ databases">
        <title>Evolutionary Origins and Diversification of the Mycorrhizal Mutualists.</title>
        <authorList>
            <consortium name="DOE Joint Genome Institute"/>
            <consortium name="Mycorrhizal Genomics Consortium"/>
            <person name="Kohler A."/>
            <person name="Kuo A."/>
            <person name="Nagy L.G."/>
            <person name="Floudas D."/>
            <person name="Copeland A."/>
            <person name="Barry K.W."/>
            <person name="Cichocki N."/>
            <person name="Veneault-Fourrey C."/>
            <person name="LaButti K."/>
            <person name="Lindquist E.A."/>
            <person name="Lipzen A."/>
            <person name="Lundell T."/>
            <person name="Morin E."/>
            <person name="Murat C."/>
            <person name="Riley R."/>
            <person name="Ohm R."/>
            <person name="Sun H."/>
            <person name="Tunlid A."/>
            <person name="Henrissat B."/>
            <person name="Grigoriev I.V."/>
            <person name="Hibbett D.S."/>
            <person name="Martin F."/>
        </authorList>
    </citation>
    <scope>NUCLEOTIDE SEQUENCE [LARGE SCALE GENOMIC DNA]</scope>
    <source>
        <strain evidence="2">ATCC 200175</strain>
    </source>
</reference>
<dbReference type="EMBL" id="KN820265">
    <property type="protein sequence ID" value="KIJ06569.1"/>
    <property type="molecule type" value="Genomic_DNA"/>
</dbReference>
<organism evidence="1 2">
    <name type="scientific">Paxillus involutus ATCC 200175</name>
    <dbReference type="NCBI Taxonomy" id="664439"/>
    <lineage>
        <taxon>Eukaryota</taxon>
        <taxon>Fungi</taxon>
        <taxon>Dikarya</taxon>
        <taxon>Basidiomycota</taxon>
        <taxon>Agaricomycotina</taxon>
        <taxon>Agaricomycetes</taxon>
        <taxon>Agaricomycetidae</taxon>
        <taxon>Boletales</taxon>
        <taxon>Paxilineae</taxon>
        <taxon>Paxillaceae</taxon>
        <taxon>Paxillus</taxon>
    </lineage>
</organism>
<protein>
    <submittedName>
        <fullName evidence="1">Uncharacterized protein</fullName>
    </submittedName>
</protein>
<reference evidence="1 2" key="1">
    <citation type="submission" date="2014-06" db="EMBL/GenBank/DDBJ databases">
        <authorList>
            <consortium name="DOE Joint Genome Institute"/>
            <person name="Kuo A."/>
            <person name="Kohler A."/>
            <person name="Nagy L.G."/>
            <person name="Floudas D."/>
            <person name="Copeland A."/>
            <person name="Barry K.W."/>
            <person name="Cichocki N."/>
            <person name="Veneault-Fourrey C."/>
            <person name="LaButti K."/>
            <person name="Lindquist E.A."/>
            <person name="Lipzen A."/>
            <person name="Lundell T."/>
            <person name="Morin E."/>
            <person name="Murat C."/>
            <person name="Sun H."/>
            <person name="Tunlid A."/>
            <person name="Henrissat B."/>
            <person name="Grigoriev I.V."/>
            <person name="Hibbett D.S."/>
            <person name="Martin F."/>
            <person name="Nordberg H.P."/>
            <person name="Cantor M.N."/>
            <person name="Hua S.X."/>
        </authorList>
    </citation>
    <scope>NUCLEOTIDE SEQUENCE [LARGE SCALE GENOMIC DNA]</scope>
    <source>
        <strain evidence="1 2">ATCC 200175</strain>
    </source>
</reference>
<dbReference type="OrthoDB" id="3046524at2759"/>
<proteinExistence type="predicted"/>
<accession>A0A0C9SMQ2</accession>
<evidence type="ECO:0000313" key="1">
    <source>
        <dbReference type="EMBL" id="KIJ06569.1"/>
    </source>
</evidence>
<dbReference type="Proteomes" id="UP000053647">
    <property type="component" value="Unassembled WGS sequence"/>
</dbReference>
<feature type="non-terminal residue" evidence="1">
    <location>
        <position position="185"/>
    </location>
</feature>
<dbReference type="HOGENOM" id="CLU_1464657_0_0_1"/>
<dbReference type="AlphaFoldDB" id="A0A0C9SMQ2"/>
<evidence type="ECO:0000313" key="2">
    <source>
        <dbReference type="Proteomes" id="UP000053647"/>
    </source>
</evidence>
<keyword evidence="2" id="KW-1185">Reference proteome</keyword>